<keyword evidence="5" id="KW-0539">Nucleus</keyword>
<comment type="caution">
    <text evidence="6">The sequence shown here is derived from an EMBL/GenBank/DDBJ whole genome shotgun (WGS) entry which is preliminary data.</text>
</comment>
<evidence type="ECO:0000256" key="2">
    <source>
        <dbReference type="ARBA" id="ARBA00023015"/>
    </source>
</evidence>
<dbReference type="CDD" id="cd10017">
    <property type="entry name" value="B3_DNA"/>
    <property type="match status" value="1"/>
</dbReference>
<dbReference type="EMBL" id="JAKUCV010003383">
    <property type="protein sequence ID" value="KAJ4839189.1"/>
    <property type="molecule type" value="Genomic_DNA"/>
</dbReference>
<protein>
    <recommendedName>
        <fullName evidence="8">TF-B3 domain-containing protein</fullName>
    </recommendedName>
</protein>
<dbReference type="GO" id="GO:0005634">
    <property type="term" value="C:nucleus"/>
    <property type="evidence" value="ECO:0007669"/>
    <property type="project" value="UniProtKB-SubCell"/>
</dbReference>
<sequence length="129" mass="15001">MEILNKSLTATDINIRLSFPTNTLQYLAGWEEGQNYCVNLKVKDSRQKVWNFSCRKRRNGSHPKPWLSGDWLNFVEHYGLMIGDKVVMVQEDDHFLGSQYIIEVKRNIIMLGKEICADRVMNGYVSHAH</sequence>
<dbReference type="OrthoDB" id="1698378at2759"/>
<keyword evidence="4" id="KW-0804">Transcription</keyword>
<evidence type="ECO:0000313" key="7">
    <source>
        <dbReference type="Proteomes" id="UP001141552"/>
    </source>
</evidence>
<evidence type="ECO:0000256" key="3">
    <source>
        <dbReference type="ARBA" id="ARBA00023125"/>
    </source>
</evidence>
<gene>
    <name evidence="6" type="ORF">Tsubulata_038957</name>
</gene>
<evidence type="ECO:0000256" key="1">
    <source>
        <dbReference type="ARBA" id="ARBA00004123"/>
    </source>
</evidence>
<evidence type="ECO:0008006" key="8">
    <source>
        <dbReference type="Google" id="ProtNLM"/>
    </source>
</evidence>
<dbReference type="InterPro" id="IPR003340">
    <property type="entry name" value="B3_DNA-bd"/>
</dbReference>
<name>A0A9Q0JF14_9ROSI</name>
<reference evidence="6" key="2">
    <citation type="journal article" date="2023" name="Plants (Basel)">
        <title>Annotation of the Turnera subulata (Passifloraceae) Draft Genome Reveals the S-Locus Evolved after the Divergence of Turneroideae from Passifloroideae in a Stepwise Manner.</title>
        <authorList>
            <person name="Henning P.M."/>
            <person name="Roalson E.H."/>
            <person name="Mir W."/>
            <person name="McCubbin A.G."/>
            <person name="Shore J.S."/>
        </authorList>
    </citation>
    <scope>NUCLEOTIDE SEQUENCE</scope>
    <source>
        <strain evidence="6">F60SS</strain>
    </source>
</reference>
<organism evidence="6 7">
    <name type="scientific">Turnera subulata</name>
    <dbReference type="NCBI Taxonomy" id="218843"/>
    <lineage>
        <taxon>Eukaryota</taxon>
        <taxon>Viridiplantae</taxon>
        <taxon>Streptophyta</taxon>
        <taxon>Embryophyta</taxon>
        <taxon>Tracheophyta</taxon>
        <taxon>Spermatophyta</taxon>
        <taxon>Magnoliopsida</taxon>
        <taxon>eudicotyledons</taxon>
        <taxon>Gunneridae</taxon>
        <taxon>Pentapetalae</taxon>
        <taxon>rosids</taxon>
        <taxon>fabids</taxon>
        <taxon>Malpighiales</taxon>
        <taxon>Passifloraceae</taxon>
        <taxon>Turnera</taxon>
    </lineage>
</organism>
<accession>A0A9Q0JF14</accession>
<reference evidence="6" key="1">
    <citation type="submission" date="2022-02" db="EMBL/GenBank/DDBJ databases">
        <authorList>
            <person name="Henning P.M."/>
            <person name="McCubbin A.G."/>
            <person name="Shore J.S."/>
        </authorList>
    </citation>
    <scope>NUCLEOTIDE SEQUENCE</scope>
    <source>
        <strain evidence="6">F60SS</strain>
        <tissue evidence="6">Leaves</tissue>
    </source>
</reference>
<dbReference type="Gene3D" id="2.40.330.10">
    <property type="entry name" value="DNA-binding pseudobarrel domain"/>
    <property type="match status" value="1"/>
</dbReference>
<evidence type="ECO:0000256" key="5">
    <source>
        <dbReference type="ARBA" id="ARBA00023242"/>
    </source>
</evidence>
<evidence type="ECO:0000313" key="6">
    <source>
        <dbReference type="EMBL" id="KAJ4839189.1"/>
    </source>
</evidence>
<dbReference type="InterPro" id="IPR015300">
    <property type="entry name" value="DNA-bd_pseudobarrel_sf"/>
</dbReference>
<dbReference type="AlphaFoldDB" id="A0A9Q0JF14"/>
<keyword evidence="2" id="KW-0805">Transcription regulation</keyword>
<keyword evidence="3" id="KW-0238">DNA-binding</keyword>
<dbReference type="SUPFAM" id="SSF101936">
    <property type="entry name" value="DNA-binding pseudobarrel domain"/>
    <property type="match status" value="1"/>
</dbReference>
<proteinExistence type="predicted"/>
<comment type="subcellular location">
    <subcellularLocation>
        <location evidence="1">Nucleus</location>
    </subcellularLocation>
</comment>
<dbReference type="Proteomes" id="UP001141552">
    <property type="component" value="Unassembled WGS sequence"/>
</dbReference>
<dbReference type="GO" id="GO:0003677">
    <property type="term" value="F:DNA binding"/>
    <property type="evidence" value="ECO:0007669"/>
    <property type="project" value="UniProtKB-KW"/>
</dbReference>
<keyword evidence="7" id="KW-1185">Reference proteome</keyword>
<evidence type="ECO:0000256" key="4">
    <source>
        <dbReference type="ARBA" id="ARBA00023163"/>
    </source>
</evidence>